<gene>
    <name evidence="1" type="ORF">N8T08_008935</name>
</gene>
<protein>
    <submittedName>
        <fullName evidence="1">Uncharacterized protein</fullName>
    </submittedName>
</protein>
<name>A0ACC3AUV0_9EURO</name>
<comment type="caution">
    <text evidence="1">The sequence shown here is derived from an EMBL/GenBank/DDBJ whole genome shotgun (WGS) entry which is preliminary data.</text>
</comment>
<dbReference type="Proteomes" id="UP001177260">
    <property type="component" value="Unassembled WGS sequence"/>
</dbReference>
<evidence type="ECO:0000313" key="1">
    <source>
        <dbReference type="EMBL" id="KAK1141523.1"/>
    </source>
</evidence>
<organism evidence="1 2">
    <name type="scientific">Aspergillus melleus</name>
    <dbReference type="NCBI Taxonomy" id="138277"/>
    <lineage>
        <taxon>Eukaryota</taxon>
        <taxon>Fungi</taxon>
        <taxon>Dikarya</taxon>
        <taxon>Ascomycota</taxon>
        <taxon>Pezizomycotina</taxon>
        <taxon>Eurotiomycetes</taxon>
        <taxon>Eurotiomycetidae</taxon>
        <taxon>Eurotiales</taxon>
        <taxon>Aspergillaceae</taxon>
        <taxon>Aspergillus</taxon>
        <taxon>Aspergillus subgen. Circumdati</taxon>
    </lineage>
</organism>
<accession>A0ACC3AUV0</accession>
<reference evidence="1 2" key="1">
    <citation type="journal article" date="2023" name="ACS Omega">
        <title>Identification of the Neoaspergillic Acid Biosynthesis Gene Cluster by Establishing an In Vitro CRISPR-Ribonucleoprotein Genetic System in Aspergillus melleus.</title>
        <authorList>
            <person name="Yuan B."/>
            <person name="Grau M.F."/>
            <person name="Murata R.M."/>
            <person name="Torok T."/>
            <person name="Venkateswaran K."/>
            <person name="Stajich J.E."/>
            <person name="Wang C.C.C."/>
        </authorList>
    </citation>
    <scope>NUCLEOTIDE SEQUENCE [LARGE SCALE GENOMIC DNA]</scope>
    <source>
        <strain evidence="1 2">IMV 1140</strain>
    </source>
</reference>
<sequence>MASYPPGVCVAQVVGLTGSAWLAGNIASLSVNAIPALLKSHHEDNTPLNIILRQYRNLYDNGHAQNPPIAALTASAFGYLAYAVHNGVSVSALTTRESAILYVASAVLTVGIVPWTAVAMMGTNRALLERADSGLVVEKEDEKREVLGGLERWVVLNGVRSLFPLVGGVVGVVAGMGWPVLA</sequence>
<dbReference type="EMBL" id="JAOPJF010000062">
    <property type="protein sequence ID" value="KAK1141523.1"/>
    <property type="molecule type" value="Genomic_DNA"/>
</dbReference>
<evidence type="ECO:0000313" key="2">
    <source>
        <dbReference type="Proteomes" id="UP001177260"/>
    </source>
</evidence>
<keyword evidence="2" id="KW-1185">Reference proteome</keyword>
<proteinExistence type="predicted"/>